<evidence type="ECO:0000256" key="5">
    <source>
        <dbReference type="ARBA" id="ARBA00022670"/>
    </source>
</evidence>
<organism evidence="11 12">
    <name type="scientific">Parendozoicomonas haliclonae</name>
    <dbReference type="NCBI Taxonomy" id="1960125"/>
    <lineage>
        <taxon>Bacteria</taxon>
        <taxon>Pseudomonadati</taxon>
        <taxon>Pseudomonadota</taxon>
        <taxon>Gammaproteobacteria</taxon>
        <taxon>Oceanospirillales</taxon>
        <taxon>Endozoicomonadaceae</taxon>
        <taxon>Parendozoicomonas</taxon>
    </lineage>
</organism>
<keyword evidence="6 9" id="KW-0479">Metal-binding</keyword>
<dbReference type="PROSITE" id="PS00631">
    <property type="entry name" value="CYTOSOL_AP"/>
    <property type="match status" value="1"/>
</dbReference>
<dbReference type="Pfam" id="PF02789">
    <property type="entry name" value="Peptidase_M17_N"/>
    <property type="match status" value="1"/>
</dbReference>
<feature type="binding site" evidence="9">
    <location>
        <position position="352"/>
    </location>
    <ligand>
        <name>Mn(2+)</name>
        <dbReference type="ChEBI" id="CHEBI:29035"/>
        <label>2</label>
    </ligand>
</feature>
<evidence type="ECO:0000313" key="11">
    <source>
        <dbReference type="EMBL" id="SMA32690.1"/>
    </source>
</evidence>
<feature type="binding site" evidence="9">
    <location>
        <position position="268"/>
    </location>
    <ligand>
        <name>Mn(2+)</name>
        <dbReference type="ChEBI" id="CHEBI:29035"/>
        <label>2</label>
    </ligand>
</feature>
<dbReference type="NCBIfam" id="NF002073">
    <property type="entry name" value="PRK00913.1-2"/>
    <property type="match status" value="1"/>
</dbReference>
<dbReference type="Pfam" id="PF00883">
    <property type="entry name" value="Peptidase_M17"/>
    <property type="match status" value="1"/>
</dbReference>
<keyword evidence="5 9" id="KW-0645">Protease</keyword>
<dbReference type="Gene3D" id="3.40.630.10">
    <property type="entry name" value="Zn peptidases"/>
    <property type="match status" value="1"/>
</dbReference>
<keyword evidence="12" id="KW-1185">Reference proteome</keyword>
<keyword evidence="4 9" id="KW-0031">Aminopeptidase</keyword>
<dbReference type="PANTHER" id="PTHR11963">
    <property type="entry name" value="LEUCINE AMINOPEPTIDASE-RELATED"/>
    <property type="match status" value="1"/>
</dbReference>
<comment type="similarity">
    <text evidence="3 9">Belongs to the peptidase M17 family.</text>
</comment>
<feature type="binding site" evidence="9">
    <location>
        <position position="273"/>
    </location>
    <ligand>
        <name>Mn(2+)</name>
        <dbReference type="ChEBI" id="CHEBI:29035"/>
        <label>2</label>
    </ligand>
</feature>
<dbReference type="PANTHER" id="PTHR11963:SF23">
    <property type="entry name" value="CYTOSOL AMINOPEPTIDASE"/>
    <property type="match status" value="1"/>
</dbReference>
<evidence type="ECO:0000256" key="7">
    <source>
        <dbReference type="ARBA" id="ARBA00022801"/>
    </source>
</evidence>
<feature type="domain" description="Cytosol aminopeptidase" evidence="10">
    <location>
        <begin position="348"/>
        <end position="355"/>
    </location>
</feature>
<gene>
    <name evidence="9 11" type="primary">pepA</name>
    <name evidence="11" type="ORF">EHSB41UT_00179</name>
</gene>
<feature type="active site" evidence="9">
    <location>
        <position position="354"/>
    </location>
</feature>
<comment type="cofactor">
    <cofactor evidence="9">
        <name>Mn(2+)</name>
        <dbReference type="ChEBI" id="CHEBI:29035"/>
    </cofactor>
    <text evidence="9">Binds 2 manganese ions per subunit.</text>
</comment>
<proteinExistence type="inferred from homology"/>
<feature type="binding site" evidence="9">
    <location>
        <position position="350"/>
    </location>
    <ligand>
        <name>Mn(2+)</name>
        <dbReference type="ChEBI" id="CHEBI:29035"/>
        <label>1</label>
    </ligand>
</feature>
<comment type="catalytic activity">
    <reaction evidence="2 9">
        <text>Release of an N-terminal amino acid, preferentially leucine, but not glutamic or aspartic acids.</text>
        <dbReference type="EC" id="3.4.11.10"/>
    </reaction>
</comment>
<dbReference type="InterPro" id="IPR000819">
    <property type="entry name" value="Peptidase_M17_C"/>
</dbReference>
<evidence type="ECO:0000256" key="9">
    <source>
        <dbReference type="HAMAP-Rule" id="MF_00181"/>
    </source>
</evidence>
<dbReference type="AlphaFoldDB" id="A0A1X7AEB2"/>
<evidence type="ECO:0000256" key="6">
    <source>
        <dbReference type="ARBA" id="ARBA00022723"/>
    </source>
</evidence>
<dbReference type="SUPFAM" id="SSF53187">
    <property type="entry name" value="Zn-dependent exopeptidases"/>
    <property type="match status" value="1"/>
</dbReference>
<accession>A0A1X7AEB2</accession>
<dbReference type="HAMAP" id="MF_00181">
    <property type="entry name" value="Cytosol_peptidase_M17"/>
    <property type="match status" value="1"/>
</dbReference>
<dbReference type="EMBL" id="FWPT01000001">
    <property type="protein sequence ID" value="SMA32690.1"/>
    <property type="molecule type" value="Genomic_DNA"/>
</dbReference>
<keyword evidence="8 9" id="KW-0464">Manganese</keyword>
<evidence type="ECO:0000259" key="10">
    <source>
        <dbReference type="PROSITE" id="PS00631"/>
    </source>
</evidence>
<dbReference type="GO" id="GO:0005737">
    <property type="term" value="C:cytoplasm"/>
    <property type="evidence" value="ECO:0007669"/>
    <property type="project" value="UniProtKB-SubCell"/>
</dbReference>
<dbReference type="GO" id="GO:0030145">
    <property type="term" value="F:manganese ion binding"/>
    <property type="evidence" value="ECO:0007669"/>
    <property type="project" value="UniProtKB-UniRule"/>
</dbReference>
<feature type="active site" evidence="9">
    <location>
        <position position="280"/>
    </location>
</feature>
<dbReference type="NCBIfam" id="NF002074">
    <property type="entry name" value="PRK00913.1-4"/>
    <property type="match status" value="1"/>
</dbReference>
<evidence type="ECO:0000256" key="2">
    <source>
        <dbReference type="ARBA" id="ARBA00000967"/>
    </source>
</evidence>
<dbReference type="InterPro" id="IPR043472">
    <property type="entry name" value="Macro_dom-like"/>
</dbReference>
<dbReference type="InterPro" id="IPR011356">
    <property type="entry name" value="Leucine_aapep/pepB"/>
</dbReference>
<reference evidence="11 12" key="1">
    <citation type="submission" date="2017-03" db="EMBL/GenBank/DDBJ databases">
        <authorList>
            <person name="Afonso C.L."/>
            <person name="Miller P.J."/>
            <person name="Scott M.A."/>
            <person name="Spackman E."/>
            <person name="Goraichik I."/>
            <person name="Dimitrov K.M."/>
            <person name="Suarez D.L."/>
            <person name="Swayne D.E."/>
        </authorList>
    </citation>
    <scope>NUCLEOTIDE SEQUENCE [LARGE SCALE GENOMIC DNA]</scope>
    <source>
        <strain evidence="11">SB41UT1</strain>
    </source>
</reference>
<dbReference type="EC" id="3.4.11.10" evidence="9"/>
<evidence type="ECO:0000256" key="3">
    <source>
        <dbReference type="ARBA" id="ARBA00009528"/>
    </source>
</evidence>
<feature type="binding site" evidence="9">
    <location>
        <position position="273"/>
    </location>
    <ligand>
        <name>Mn(2+)</name>
        <dbReference type="ChEBI" id="CHEBI:29035"/>
        <label>1</label>
    </ligand>
</feature>
<dbReference type="CDD" id="cd00433">
    <property type="entry name" value="Peptidase_M17"/>
    <property type="match status" value="1"/>
</dbReference>
<dbReference type="FunFam" id="3.40.630.10:FF:000004">
    <property type="entry name" value="Probable cytosol aminopeptidase"/>
    <property type="match status" value="1"/>
</dbReference>
<dbReference type="Proteomes" id="UP000196573">
    <property type="component" value="Unassembled WGS sequence"/>
</dbReference>
<dbReference type="NCBIfam" id="NF002077">
    <property type="entry name" value="PRK00913.2-4"/>
    <property type="match status" value="1"/>
</dbReference>
<evidence type="ECO:0000313" key="12">
    <source>
        <dbReference type="Proteomes" id="UP000196573"/>
    </source>
</evidence>
<sequence>MEIAVKSGNAIKQQTQCLVLFTGEAGNEPVFTGVDKETGGALSALVKRGDLKQAAGQVLMVPSVTGIKAERVLLVALGKEQPKAADAQKIFAAVAGALKGARVADAAIAFDDITLADQDADWLVQQLARNVSLAAYKFDYYMSKKADEPALVELGQVTLLQAGRKGLEAAKKAAAQGAAIGHGMALARDLGNQPGNVCTPKYLTAQAKELAKGAAKLTVKALGEKEMEKLGMFSFLSVSKGSTEEGQLIIMDYKGGKKGDKPLVLLGKGITFDTGGISLKPGAGMDEMKYDMCGAASVLGAMKSIVEMGLPINVIGMIAAAENMPAGHASKPGDIVTSMSGQTIEILNTDAEGRLVLCDALTYAERFKPKAVVDIATLTGACIVALGHHTSGLMSNNDELAESLLAAGITAGDKAWRLPLAEEYDNQLKSNFADMANIGGPGAGTITAGCFLARYTKEYPWAHIDIAGTAWKSGAEKGASGRPVPLLVQYVLNQL</sequence>
<evidence type="ECO:0000256" key="1">
    <source>
        <dbReference type="ARBA" id="ARBA00000135"/>
    </source>
</evidence>
<feature type="binding site" evidence="9">
    <location>
        <position position="291"/>
    </location>
    <ligand>
        <name>Mn(2+)</name>
        <dbReference type="ChEBI" id="CHEBI:29035"/>
        <label>2</label>
    </ligand>
</feature>
<comment type="subcellular location">
    <subcellularLocation>
        <location evidence="9">Cytoplasm</location>
    </subcellularLocation>
</comment>
<dbReference type="SUPFAM" id="SSF52949">
    <property type="entry name" value="Macro domain-like"/>
    <property type="match status" value="1"/>
</dbReference>
<keyword evidence="9" id="KW-0963">Cytoplasm</keyword>
<comment type="catalytic activity">
    <reaction evidence="1 9">
        <text>Release of an N-terminal amino acid, Xaa-|-Yaa-, in which Xaa is preferably Leu, but may be other amino acids including Pro although not Arg or Lys, and Yaa may be Pro. Amino acid amides and methyl esters are also readily hydrolyzed, but rates on arylamides are exceedingly low.</text>
        <dbReference type="EC" id="3.4.11.1"/>
    </reaction>
</comment>
<feature type="binding site" evidence="9">
    <location>
        <position position="352"/>
    </location>
    <ligand>
        <name>Mn(2+)</name>
        <dbReference type="ChEBI" id="CHEBI:29035"/>
        <label>1</label>
    </ligand>
</feature>
<evidence type="ECO:0000256" key="4">
    <source>
        <dbReference type="ARBA" id="ARBA00022438"/>
    </source>
</evidence>
<dbReference type="OrthoDB" id="9809354at2"/>
<protein>
    <recommendedName>
        <fullName evidence="9">Probable cytosol aminopeptidase</fullName>
        <ecNumber evidence="9">3.4.11.1</ecNumber>
    </recommendedName>
    <alternativeName>
        <fullName evidence="9">Leucine aminopeptidase</fullName>
        <shortName evidence="9">LAP</shortName>
        <ecNumber evidence="9">3.4.11.10</ecNumber>
    </alternativeName>
    <alternativeName>
        <fullName evidence="9">Leucyl aminopeptidase</fullName>
    </alternativeName>
</protein>
<dbReference type="RefSeq" id="WP_087105980.1">
    <property type="nucleotide sequence ID" value="NZ_CBCSCN010000012.1"/>
</dbReference>
<name>A0A1X7AEB2_9GAMM</name>
<keyword evidence="7 9" id="KW-0378">Hydrolase</keyword>
<dbReference type="InterPro" id="IPR008283">
    <property type="entry name" value="Peptidase_M17_N"/>
</dbReference>
<evidence type="ECO:0000256" key="8">
    <source>
        <dbReference type="ARBA" id="ARBA00023211"/>
    </source>
</evidence>
<dbReference type="GO" id="GO:0006508">
    <property type="term" value="P:proteolysis"/>
    <property type="evidence" value="ECO:0007669"/>
    <property type="project" value="UniProtKB-KW"/>
</dbReference>
<dbReference type="Gene3D" id="3.40.220.10">
    <property type="entry name" value="Leucine Aminopeptidase, subunit E, domain 1"/>
    <property type="match status" value="1"/>
</dbReference>
<comment type="function">
    <text evidence="9">Presumably involved in the processing and regular turnover of intracellular proteins. Catalyzes the removal of unsubstituted N-terminal amino acids from various peptides.</text>
</comment>
<dbReference type="GO" id="GO:0070006">
    <property type="term" value="F:metalloaminopeptidase activity"/>
    <property type="evidence" value="ECO:0007669"/>
    <property type="project" value="InterPro"/>
</dbReference>
<dbReference type="EC" id="3.4.11.1" evidence="9"/>
<dbReference type="PRINTS" id="PR00481">
    <property type="entry name" value="LAMNOPPTDASE"/>
</dbReference>
<dbReference type="InterPro" id="IPR023042">
    <property type="entry name" value="Peptidase_M17_leu_NH2_pept"/>
</dbReference>